<sequence>MHRKKPTYLQQRKPQETVNKKAIIWVGSIFVALIVVMAVLLVFNK</sequence>
<dbReference type="Proteomes" id="UP001057134">
    <property type="component" value="Chromosome"/>
</dbReference>
<keyword evidence="1" id="KW-1133">Transmembrane helix</keyword>
<evidence type="ECO:0000313" key="3">
    <source>
        <dbReference type="Proteomes" id="UP001057134"/>
    </source>
</evidence>
<name>A0ABY4RKU5_9BACL</name>
<protein>
    <recommendedName>
        <fullName evidence="4">DUF4044 domain-containing protein</fullName>
    </recommendedName>
</protein>
<dbReference type="EMBL" id="CP027059">
    <property type="protein sequence ID" value="UQZ82785.1"/>
    <property type="molecule type" value="Genomic_DNA"/>
</dbReference>
<evidence type="ECO:0000313" key="2">
    <source>
        <dbReference type="EMBL" id="UQZ82785.1"/>
    </source>
</evidence>
<dbReference type="RefSeq" id="WP_249864881.1">
    <property type="nucleotide sequence ID" value="NZ_CP027059.1"/>
</dbReference>
<gene>
    <name evidence="2" type="ORF">SK3146_01945</name>
</gene>
<keyword evidence="1" id="KW-0812">Transmembrane</keyword>
<proteinExistence type="predicted"/>
<feature type="transmembrane region" description="Helical" evidence="1">
    <location>
        <begin position="21"/>
        <end position="43"/>
    </location>
</feature>
<reference evidence="2" key="2">
    <citation type="journal article" date="2021" name="J Anim Sci Technol">
        <title>Complete genome sequence of Paenibacillus konkukensis sp. nov. SK3146 as a potential probiotic strain.</title>
        <authorList>
            <person name="Jung H.I."/>
            <person name="Park S."/>
            <person name="Niu K.M."/>
            <person name="Lee S.W."/>
            <person name="Kothari D."/>
            <person name="Yi K.J."/>
            <person name="Kim S.K."/>
        </authorList>
    </citation>
    <scope>NUCLEOTIDE SEQUENCE</scope>
    <source>
        <strain evidence="2">SK3146</strain>
    </source>
</reference>
<keyword evidence="3" id="KW-1185">Reference proteome</keyword>
<evidence type="ECO:0000256" key="1">
    <source>
        <dbReference type="SAM" id="Phobius"/>
    </source>
</evidence>
<reference evidence="2" key="1">
    <citation type="submission" date="2018-02" db="EMBL/GenBank/DDBJ databases">
        <authorList>
            <person name="Kim S.-K."/>
            <person name="Jung H.-I."/>
            <person name="Lee S.-W."/>
        </authorList>
    </citation>
    <scope>NUCLEOTIDE SEQUENCE</scope>
    <source>
        <strain evidence="2">SK3146</strain>
    </source>
</reference>
<organism evidence="2 3">
    <name type="scientific">Paenibacillus konkukensis</name>
    <dbReference type="NCBI Taxonomy" id="2020716"/>
    <lineage>
        <taxon>Bacteria</taxon>
        <taxon>Bacillati</taxon>
        <taxon>Bacillota</taxon>
        <taxon>Bacilli</taxon>
        <taxon>Bacillales</taxon>
        <taxon>Paenibacillaceae</taxon>
        <taxon>Paenibacillus</taxon>
    </lineage>
</organism>
<evidence type="ECO:0008006" key="4">
    <source>
        <dbReference type="Google" id="ProtNLM"/>
    </source>
</evidence>
<keyword evidence="1" id="KW-0472">Membrane</keyword>
<accession>A0ABY4RKU5</accession>